<accession>A0A2V4XUV2</accession>
<dbReference type="PANTHER" id="PTHR38471:SF2">
    <property type="entry name" value="FOUR HELIX BUNDLE PROTEIN"/>
    <property type="match status" value="1"/>
</dbReference>
<reference evidence="1 2" key="1">
    <citation type="submission" date="2018-06" db="EMBL/GenBank/DDBJ databases">
        <title>Genomic Encyclopedia of Type Strains, Phase III (KMG-III): the genomes of soil and plant-associated and newly described type strains.</title>
        <authorList>
            <person name="Whitman W."/>
        </authorList>
    </citation>
    <scope>NUCLEOTIDE SEQUENCE [LARGE SCALE GENOMIC DNA]</scope>
    <source>
        <strain evidence="1 2">CECT 7945</strain>
    </source>
</reference>
<protein>
    <submittedName>
        <fullName evidence="1">Four helix bundle protein</fullName>
    </submittedName>
</protein>
<dbReference type="OrthoDB" id="9811959at2"/>
<comment type="caution">
    <text evidence="1">The sequence shown here is derived from an EMBL/GenBank/DDBJ whole genome shotgun (WGS) entry which is preliminary data.</text>
</comment>
<dbReference type="Proteomes" id="UP000248054">
    <property type="component" value="Unassembled WGS sequence"/>
</dbReference>
<dbReference type="RefSeq" id="WP_110475499.1">
    <property type="nucleotide sequence ID" value="NZ_BMWQ01000002.1"/>
</dbReference>
<dbReference type="SUPFAM" id="SSF158446">
    <property type="entry name" value="IVS-encoded protein-like"/>
    <property type="match status" value="1"/>
</dbReference>
<dbReference type="Gene3D" id="1.20.1440.60">
    <property type="entry name" value="23S rRNA-intervening sequence"/>
    <property type="match status" value="1"/>
</dbReference>
<keyword evidence="2" id="KW-1185">Reference proteome</keyword>
<dbReference type="PANTHER" id="PTHR38471">
    <property type="entry name" value="FOUR HELIX BUNDLE PROTEIN"/>
    <property type="match status" value="1"/>
</dbReference>
<evidence type="ECO:0000313" key="2">
    <source>
        <dbReference type="Proteomes" id="UP000248054"/>
    </source>
</evidence>
<dbReference type="EMBL" id="QJTD01000002">
    <property type="protein sequence ID" value="PYE82151.1"/>
    <property type="molecule type" value="Genomic_DNA"/>
</dbReference>
<name>A0A2V4XUV2_9FLAO</name>
<dbReference type="AlphaFoldDB" id="A0A2V4XUV2"/>
<dbReference type="Pfam" id="PF05635">
    <property type="entry name" value="23S_rRNA_IVP"/>
    <property type="match status" value="1"/>
</dbReference>
<proteinExistence type="predicted"/>
<sequence length="124" mass="14176">MESIKAHFSFEDLKVYQKSLDFVDVVYDLTKAFPTHEQYNLCSQFNRAAVSISLNIAEGHGDSNAQFNRFLQIARNSVNECVVCSTIAFRRGYIDNDTHEENRNLLSELSKMISGLTKYLKSNN</sequence>
<dbReference type="NCBIfam" id="TIGR02436">
    <property type="entry name" value="four helix bundle protein"/>
    <property type="match status" value="1"/>
</dbReference>
<dbReference type="InterPro" id="IPR036583">
    <property type="entry name" value="23S_rRNA_IVS_sf"/>
</dbReference>
<evidence type="ECO:0000313" key="1">
    <source>
        <dbReference type="EMBL" id="PYE82151.1"/>
    </source>
</evidence>
<dbReference type="InterPro" id="IPR012657">
    <property type="entry name" value="23S_rRNA-intervening_sequence"/>
</dbReference>
<organism evidence="1 2">
    <name type="scientific">Winogradskyella epiphytica</name>
    <dbReference type="NCBI Taxonomy" id="262005"/>
    <lineage>
        <taxon>Bacteria</taxon>
        <taxon>Pseudomonadati</taxon>
        <taxon>Bacteroidota</taxon>
        <taxon>Flavobacteriia</taxon>
        <taxon>Flavobacteriales</taxon>
        <taxon>Flavobacteriaceae</taxon>
        <taxon>Winogradskyella</taxon>
    </lineage>
</organism>
<gene>
    <name evidence="1" type="ORF">DFQ11_102732</name>
</gene>
<dbReference type="CDD" id="cd16377">
    <property type="entry name" value="23S_rRNA_IVP_like"/>
    <property type="match status" value="1"/>
</dbReference>